<evidence type="ECO:0000256" key="3">
    <source>
        <dbReference type="ARBA" id="ARBA00022679"/>
    </source>
</evidence>
<evidence type="ECO:0000313" key="7">
    <source>
        <dbReference type="EMBL" id="CAB4881692.1"/>
    </source>
</evidence>
<protein>
    <recommendedName>
        <fullName evidence="2">cysteine desulfurase</fullName>
        <ecNumber evidence="2">2.8.1.7</ecNumber>
    </recommendedName>
</protein>
<dbReference type="PANTHER" id="PTHR43586:SF8">
    <property type="entry name" value="CYSTEINE DESULFURASE 1, CHLOROPLASTIC"/>
    <property type="match status" value="1"/>
</dbReference>
<gene>
    <name evidence="7" type="ORF">UFOPK3444_01491</name>
</gene>
<dbReference type="Gene3D" id="3.40.640.10">
    <property type="entry name" value="Type I PLP-dependent aspartate aminotransferase-like (Major domain)"/>
    <property type="match status" value="1"/>
</dbReference>
<evidence type="ECO:0000259" key="6">
    <source>
        <dbReference type="Pfam" id="PF00266"/>
    </source>
</evidence>
<proteinExistence type="predicted"/>
<dbReference type="InterPro" id="IPR015424">
    <property type="entry name" value="PyrdxlP-dep_Trfase"/>
</dbReference>
<dbReference type="InterPro" id="IPR015422">
    <property type="entry name" value="PyrdxlP-dep_Trfase_small"/>
</dbReference>
<dbReference type="Pfam" id="PF00266">
    <property type="entry name" value="Aminotran_5"/>
    <property type="match status" value="1"/>
</dbReference>
<name>A0A6J7EEL3_9ZZZZ</name>
<organism evidence="7">
    <name type="scientific">freshwater metagenome</name>
    <dbReference type="NCBI Taxonomy" id="449393"/>
    <lineage>
        <taxon>unclassified sequences</taxon>
        <taxon>metagenomes</taxon>
        <taxon>ecological metagenomes</taxon>
    </lineage>
</organism>
<dbReference type="Gene3D" id="3.90.1150.10">
    <property type="entry name" value="Aspartate Aminotransferase, domain 1"/>
    <property type="match status" value="1"/>
</dbReference>
<keyword evidence="4" id="KW-0663">Pyridoxal phosphate</keyword>
<dbReference type="PANTHER" id="PTHR43586">
    <property type="entry name" value="CYSTEINE DESULFURASE"/>
    <property type="match status" value="1"/>
</dbReference>
<dbReference type="EC" id="2.8.1.7" evidence="2"/>
<dbReference type="AlphaFoldDB" id="A0A6J7EEL3"/>
<evidence type="ECO:0000256" key="2">
    <source>
        <dbReference type="ARBA" id="ARBA00012239"/>
    </source>
</evidence>
<dbReference type="CDD" id="cd06453">
    <property type="entry name" value="SufS_like"/>
    <property type="match status" value="1"/>
</dbReference>
<evidence type="ECO:0000256" key="5">
    <source>
        <dbReference type="ARBA" id="ARBA00050776"/>
    </source>
</evidence>
<comment type="catalytic activity">
    <reaction evidence="5">
        <text>(sulfur carrier)-H + L-cysteine = (sulfur carrier)-SH + L-alanine</text>
        <dbReference type="Rhea" id="RHEA:43892"/>
        <dbReference type="Rhea" id="RHEA-COMP:14737"/>
        <dbReference type="Rhea" id="RHEA-COMP:14739"/>
        <dbReference type="ChEBI" id="CHEBI:29917"/>
        <dbReference type="ChEBI" id="CHEBI:35235"/>
        <dbReference type="ChEBI" id="CHEBI:57972"/>
        <dbReference type="ChEBI" id="CHEBI:64428"/>
        <dbReference type="EC" id="2.8.1.7"/>
    </reaction>
</comment>
<dbReference type="GO" id="GO:0030170">
    <property type="term" value="F:pyridoxal phosphate binding"/>
    <property type="evidence" value="ECO:0007669"/>
    <property type="project" value="InterPro"/>
</dbReference>
<evidence type="ECO:0000256" key="1">
    <source>
        <dbReference type="ARBA" id="ARBA00001933"/>
    </source>
</evidence>
<sequence>MLDHSAIAAQFPFLAEADAPLAYLDSAATAQKPYVVLDALRDHLALHNANVHRGVYPLAAESDALFEGARATIGERVGRLPEETVFTKNSTEAINLVAHSWGRANVGPGDLVVTTTMEHHANIVPWQMLRDATGCELGWVEVDEQGLLDLGSLDALLARGPKLVAVTHVSNVLGTINPIVEIAKRVHDAGALLLVDGCQAAPQMDMREAVQASDFYVITGHKVYGPTGLGVLFGRRDLLAAMPPFLGGGDMIRTVTRERATWNDLPFKFEAGTPPYAEATALATAFDWLDGIGLDAVRAHEHSLVEQTLTAFAGMDDITVYGPLDADLRGALVTFAVEGVHPHDVAEILGRAGVCVRAGHHCAGPLMEELGVSSTTRASFGVHNSSADVDRLIAALGDVRRIFGD</sequence>
<accession>A0A6J7EEL3</accession>
<dbReference type="InterPro" id="IPR015421">
    <property type="entry name" value="PyrdxlP-dep_Trfase_major"/>
</dbReference>
<keyword evidence="3" id="KW-0808">Transferase</keyword>
<dbReference type="InterPro" id="IPR000192">
    <property type="entry name" value="Aminotrans_V_dom"/>
</dbReference>
<dbReference type="GO" id="GO:0006534">
    <property type="term" value="P:cysteine metabolic process"/>
    <property type="evidence" value="ECO:0007669"/>
    <property type="project" value="InterPro"/>
</dbReference>
<feature type="domain" description="Aminotransferase class V" evidence="6">
    <location>
        <begin position="23"/>
        <end position="392"/>
    </location>
</feature>
<dbReference type="InterPro" id="IPR010970">
    <property type="entry name" value="Cys_dSase_SufS"/>
</dbReference>
<dbReference type="SUPFAM" id="SSF53383">
    <property type="entry name" value="PLP-dependent transferases"/>
    <property type="match status" value="1"/>
</dbReference>
<comment type="cofactor">
    <cofactor evidence="1">
        <name>pyridoxal 5'-phosphate</name>
        <dbReference type="ChEBI" id="CHEBI:597326"/>
    </cofactor>
</comment>
<evidence type="ECO:0000256" key="4">
    <source>
        <dbReference type="ARBA" id="ARBA00022898"/>
    </source>
</evidence>
<dbReference type="EMBL" id="CAFBLU010000039">
    <property type="protein sequence ID" value="CAB4881692.1"/>
    <property type="molecule type" value="Genomic_DNA"/>
</dbReference>
<dbReference type="GO" id="GO:0031071">
    <property type="term" value="F:cysteine desulfurase activity"/>
    <property type="evidence" value="ECO:0007669"/>
    <property type="project" value="UniProtKB-EC"/>
</dbReference>
<reference evidence="7" key="1">
    <citation type="submission" date="2020-05" db="EMBL/GenBank/DDBJ databases">
        <authorList>
            <person name="Chiriac C."/>
            <person name="Salcher M."/>
            <person name="Ghai R."/>
            <person name="Kavagutti S V."/>
        </authorList>
    </citation>
    <scope>NUCLEOTIDE SEQUENCE</scope>
</reference>
<dbReference type="NCBIfam" id="TIGR01979">
    <property type="entry name" value="sufS"/>
    <property type="match status" value="1"/>
</dbReference>